<dbReference type="InterPro" id="IPR011705">
    <property type="entry name" value="BACK"/>
</dbReference>
<dbReference type="Gene3D" id="3.30.710.10">
    <property type="entry name" value="Potassium Channel Kv1.1, Chain A"/>
    <property type="match status" value="1"/>
</dbReference>
<organism evidence="3 4">
    <name type="scientific">Rhizophagus irregularis</name>
    <dbReference type="NCBI Taxonomy" id="588596"/>
    <lineage>
        <taxon>Eukaryota</taxon>
        <taxon>Fungi</taxon>
        <taxon>Fungi incertae sedis</taxon>
        <taxon>Mucoromycota</taxon>
        <taxon>Glomeromycotina</taxon>
        <taxon>Glomeromycetes</taxon>
        <taxon>Glomerales</taxon>
        <taxon>Glomeraceae</taxon>
        <taxon>Rhizophagus</taxon>
    </lineage>
</organism>
<dbReference type="EMBL" id="LLXI01001213">
    <property type="protein sequence ID" value="PKY52491.1"/>
    <property type="molecule type" value="Genomic_DNA"/>
</dbReference>
<dbReference type="Pfam" id="PF07534">
    <property type="entry name" value="TLD"/>
    <property type="match status" value="1"/>
</dbReference>
<dbReference type="VEuPathDB" id="FungiDB:FUN_002745"/>
<sequence length="584" mass="68414">MYFEYCQEVATDFEKVLESDEEYDVIIYAGENMKVLHAHLFVLRTRSQYFRTGFSKKWAEKKDGKFIFKKPNISYEIFKIILRFIYCGKIDFTNLQSSEVFELLMAVDELSIQTLINCIQEYLIKYKKEFQCSVEILDTFYQHDSFTDLWNFSLRKICEEPEILFNSNKFINLSEHLLEFLLKQDDLNLDEILIWDGLIKWCLAQHSNISHDVKKWDKDNFTTMERTIHRFIPLIRFYGISPEDFNLKVFPYKKLLPDNLINNIFTLHSSNAKVTNEKLNIFNVQSPRKSKDIYDSTLINPQHFAIFSSWIEKENDSHYNARNIPYNFNLLYRASRDGNTAADFHKKCDNKGATIVIAKVTDSEQIVGGYNPLFWNEKCNTNKSTSDSFIFTLTDRTNLQTAKVSYSNGDPNSIQNYSVHGPVFGATDLYENNGSNWCSKSDSISYPKIDEMPIGKFYVDDYEVFQPGNRKSKIENTVKLDTKREYRYNFVIILITQLLNQHQHIHQQIQLHEEDNSVFVMAVDLYVANHILKGLNSKISVMIAEAEAALNSKVEVTELEMILAEEKERDERIMKEFGFWNSNS</sequence>
<dbReference type="VEuPathDB" id="FungiDB:FUN_002746"/>
<dbReference type="PANTHER" id="PTHR24410">
    <property type="entry name" value="HL07962P-RELATED"/>
    <property type="match status" value="1"/>
</dbReference>
<dbReference type="SUPFAM" id="SSF54695">
    <property type="entry name" value="POZ domain"/>
    <property type="match status" value="1"/>
</dbReference>
<name>A0A2I1H0Z1_9GLOM</name>
<dbReference type="Gene3D" id="1.25.40.420">
    <property type="match status" value="1"/>
</dbReference>
<dbReference type="AlphaFoldDB" id="A0A2I1H0Z1"/>
<evidence type="ECO:0000313" key="3">
    <source>
        <dbReference type="EMBL" id="PKY52491.1"/>
    </source>
</evidence>
<evidence type="ECO:0000259" key="2">
    <source>
        <dbReference type="PROSITE" id="PS51886"/>
    </source>
</evidence>
<dbReference type="PANTHER" id="PTHR24410:SF23">
    <property type="entry name" value="BTB DOMAIN-CONTAINING PROTEIN-RELATED"/>
    <property type="match status" value="1"/>
</dbReference>
<dbReference type="Pfam" id="PF00651">
    <property type="entry name" value="BTB"/>
    <property type="match status" value="1"/>
</dbReference>
<feature type="domain" description="BTB" evidence="1">
    <location>
        <begin position="23"/>
        <end position="94"/>
    </location>
</feature>
<evidence type="ECO:0000259" key="1">
    <source>
        <dbReference type="PROSITE" id="PS50097"/>
    </source>
</evidence>
<dbReference type="VEuPathDB" id="FungiDB:RhiirA1_529511"/>
<dbReference type="InterPro" id="IPR000210">
    <property type="entry name" value="BTB/POZ_dom"/>
</dbReference>
<dbReference type="InterPro" id="IPR006571">
    <property type="entry name" value="TLDc_dom"/>
</dbReference>
<gene>
    <name evidence="3" type="ORF">RhiirA4_470144</name>
</gene>
<evidence type="ECO:0000313" key="4">
    <source>
        <dbReference type="Proteomes" id="UP000234323"/>
    </source>
</evidence>
<dbReference type="VEuPathDB" id="FungiDB:RhiirFUN_002813"/>
<protein>
    <recommendedName>
        <fullName evidence="5">Btb/poz domain-containing protein 19-like</fullName>
    </recommendedName>
</protein>
<dbReference type="VEuPathDB" id="FungiDB:RhiirFUN_023673"/>
<dbReference type="VEuPathDB" id="FungiDB:RhiirA1_469281"/>
<dbReference type="InterPro" id="IPR011333">
    <property type="entry name" value="SKP1/BTB/POZ_sf"/>
</dbReference>
<reference evidence="3 4" key="1">
    <citation type="submission" date="2015-10" db="EMBL/GenBank/DDBJ databases">
        <title>Genome analyses suggest a sexual origin of heterokaryosis in a supposedly ancient asexual fungus.</title>
        <authorList>
            <person name="Ropars J."/>
            <person name="Sedzielewska K."/>
            <person name="Noel J."/>
            <person name="Charron P."/>
            <person name="Farinelli L."/>
            <person name="Marton T."/>
            <person name="Kruger M."/>
            <person name="Pelin A."/>
            <person name="Brachmann A."/>
            <person name="Corradi N."/>
        </authorList>
    </citation>
    <scope>NUCLEOTIDE SEQUENCE [LARGE SCALE GENOMIC DNA]</scope>
    <source>
        <strain evidence="3 4">A4</strain>
    </source>
</reference>
<dbReference type="Proteomes" id="UP000234323">
    <property type="component" value="Unassembled WGS sequence"/>
</dbReference>
<dbReference type="CDD" id="cd18186">
    <property type="entry name" value="BTB_POZ_ZBTB_KLHL-like"/>
    <property type="match status" value="1"/>
</dbReference>
<dbReference type="InterPro" id="IPR051481">
    <property type="entry name" value="BTB-POZ/Galectin-3-binding"/>
</dbReference>
<dbReference type="PROSITE" id="PS50097">
    <property type="entry name" value="BTB"/>
    <property type="match status" value="1"/>
</dbReference>
<dbReference type="SMART" id="SM00225">
    <property type="entry name" value="BTB"/>
    <property type="match status" value="1"/>
</dbReference>
<proteinExistence type="predicted"/>
<dbReference type="PROSITE" id="PS51886">
    <property type="entry name" value="TLDC"/>
    <property type="match status" value="1"/>
</dbReference>
<comment type="caution">
    <text evidence="3">The sequence shown here is derived from an EMBL/GenBank/DDBJ whole genome shotgun (WGS) entry which is preliminary data.</text>
</comment>
<accession>A0A2I1H0Z1</accession>
<keyword evidence="4" id="KW-1185">Reference proteome</keyword>
<dbReference type="SMART" id="SM00875">
    <property type="entry name" value="BACK"/>
    <property type="match status" value="1"/>
</dbReference>
<feature type="domain" description="TLDc" evidence="2">
    <location>
        <begin position="297"/>
        <end position="468"/>
    </location>
</feature>
<evidence type="ECO:0008006" key="5">
    <source>
        <dbReference type="Google" id="ProtNLM"/>
    </source>
</evidence>